<proteinExistence type="predicted"/>
<dbReference type="AlphaFoldDB" id="S3LE16"/>
<evidence type="ECO:0000313" key="4">
    <source>
        <dbReference type="Proteomes" id="UP000014605"/>
    </source>
</evidence>
<dbReference type="InterPro" id="IPR050742">
    <property type="entry name" value="Helicase_Restrict-Modif_Enz"/>
</dbReference>
<protein>
    <recommendedName>
        <fullName evidence="2">Helicase ATP-binding domain-containing protein</fullName>
    </recommendedName>
</protein>
<dbReference type="InterPro" id="IPR006935">
    <property type="entry name" value="Helicase/UvrB_N"/>
</dbReference>
<evidence type="ECO:0000313" key="3">
    <source>
        <dbReference type="EMBL" id="EPF47711.1"/>
    </source>
</evidence>
<gene>
    <name evidence="3" type="ORF">HMPREF1222_00614</name>
</gene>
<keyword evidence="1" id="KW-0472">Membrane</keyword>
<dbReference type="Gene3D" id="3.40.50.300">
    <property type="entry name" value="P-loop containing nucleotide triphosphate hydrolases"/>
    <property type="match status" value="2"/>
</dbReference>
<dbReference type="PANTHER" id="PTHR47396:SF1">
    <property type="entry name" value="ATP-DEPENDENT HELICASE IRC3-RELATED"/>
    <property type="match status" value="1"/>
</dbReference>
<comment type="caution">
    <text evidence="3">The sequence shown here is derived from an EMBL/GenBank/DDBJ whole genome shotgun (WGS) entry which is preliminary data.</text>
</comment>
<dbReference type="Pfam" id="PF04851">
    <property type="entry name" value="ResIII"/>
    <property type="match status" value="1"/>
</dbReference>
<dbReference type="InterPro" id="IPR014001">
    <property type="entry name" value="Helicase_ATP-bd"/>
</dbReference>
<accession>S3LE16</accession>
<feature type="transmembrane region" description="Helical" evidence="1">
    <location>
        <begin position="65"/>
        <end position="87"/>
    </location>
</feature>
<name>S3LE16_9SPIR</name>
<dbReference type="InterPro" id="IPR027417">
    <property type="entry name" value="P-loop_NTPase"/>
</dbReference>
<evidence type="ECO:0000259" key="2">
    <source>
        <dbReference type="PROSITE" id="PS51192"/>
    </source>
</evidence>
<feature type="domain" description="Helicase ATP-binding" evidence="2">
    <location>
        <begin position="56"/>
        <end position="272"/>
    </location>
</feature>
<dbReference type="GO" id="GO:0003677">
    <property type="term" value="F:DNA binding"/>
    <property type="evidence" value="ECO:0007669"/>
    <property type="project" value="InterPro"/>
</dbReference>
<organism evidence="3 4">
    <name type="scientific">Treponema vincentii F0403</name>
    <dbReference type="NCBI Taxonomy" id="1125702"/>
    <lineage>
        <taxon>Bacteria</taxon>
        <taxon>Pseudomonadati</taxon>
        <taxon>Spirochaetota</taxon>
        <taxon>Spirochaetia</taxon>
        <taxon>Spirochaetales</taxon>
        <taxon>Treponemataceae</taxon>
        <taxon>Treponema</taxon>
    </lineage>
</organism>
<keyword evidence="4" id="KW-1185">Reference proteome</keyword>
<dbReference type="GO" id="GO:0005524">
    <property type="term" value="F:ATP binding"/>
    <property type="evidence" value="ECO:0007669"/>
    <property type="project" value="InterPro"/>
</dbReference>
<sequence>MLIDKIQNQKEILDESDYAIPLYITDNLKYPLYDWQCTALENFLINEKLRSKLLKKGEILSPNHLMFNMATGSGKTLVMAALILYYYKQGYRNFIFFVNQNAILGKTQANFIDTKHTKYLFKENVVIDGRRVAFREVDMFSDFCDDVQIKFTTIQKLHNDIYKESENSVLLSDLQKRDVILFGDEAHHLNASTTKKKQKTLSDEVSFIGELKNSAKEDDIERSWEHTVCHCILNKDGKNQNGNKNALLEFTATVPNTSEVLQKYEDKIIIKFELKDFVEAGCTKHIRLVRSNLELNERILQALLLNWYRYRIALKLGIPNFKPVILFRSKTIESSKADCEKFIALCKSVTASDFNFVHNLSKINMPADDPIPSSYTVSGNIFARILLYLKENEYSFENVAAYIRENFQERTTIITNSKTNTTKKEKTDSEIDRLLNSLEDYSNHVRAIFTVQRLTEGWDVLNLYDIVRLYTGRDTDTKTHKAGTSTTSEVQLIGRGVRYFPFIYNDMPINRRKFDDDIGNELRMLEEFYFHSDEDHRYINELSNELKNRGLMAEKRTQKIFPVKPKQQEILNGMYLFVNDRIENPARRLKKLPDNFQNLSPFEYRITTSQYSEIRKVDFQKEDTYIAAESGQLKTEELKFSDIPTHIKYKAIHRLNTNAASYYSGVIQ</sequence>
<dbReference type="PATRIC" id="fig|1125702.3.peg.643"/>
<dbReference type="EMBL" id="ATFC01000002">
    <property type="protein sequence ID" value="EPF47711.1"/>
    <property type="molecule type" value="Genomic_DNA"/>
</dbReference>
<dbReference type="RefSeq" id="WP_016518158.1">
    <property type="nucleotide sequence ID" value="NZ_KE332512.1"/>
</dbReference>
<dbReference type="CDD" id="cd18785">
    <property type="entry name" value="SF2_C"/>
    <property type="match status" value="1"/>
</dbReference>
<keyword evidence="1" id="KW-1133">Transmembrane helix</keyword>
<dbReference type="PANTHER" id="PTHR47396">
    <property type="entry name" value="TYPE I RESTRICTION ENZYME ECOKI R PROTEIN"/>
    <property type="match status" value="1"/>
</dbReference>
<dbReference type="SMART" id="SM00487">
    <property type="entry name" value="DEXDc"/>
    <property type="match status" value="1"/>
</dbReference>
<dbReference type="GeneID" id="301460806"/>
<dbReference type="GO" id="GO:0005829">
    <property type="term" value="C:cytosol"/>
    <property type="evidence" value="ECO:0007669"/>
    <property type="project" value="TreeGrafter"/>
</dbReference>
<dbReference type="HOGENOM" id="CLU_016957_0_0_12"/>
<dbReference type="Proteomes" id="UP000014605">
    <property type="component" value="Unassembled WGS sequence"/>
</dbReference>
<dbReference type="SUPFAM" id="SSF52540">
    <property type="entry name" value="P-loop containing nucleoside triphosphate hydrolases"/>
    <property type="match status" value="2"/>
</dbReference>
<reference evidence="3 4" key="1">
    <citation type="submission" date="2013-04" db="EMBL/GenBank/DDBJ databases">
        <title>The Genome Sequence of Treponema vincentii F0403.</title>
        <authorList>
            <consortium name="The Broad Institute Genomics Platform"/>
            <person name="Earl A."/>
            <person name="Ward D."/>
            <person name="Feldgarden M."/>
            <person name="Gevers D."/>
            <person name="Leonetti C."/>
            <person name="Izard J."/>
            <person name="Walker B."/>
            <person name="Young S."/>
            <person name="Zeng Q."/>
            <person name="Gargeya S."/>
            <person name="Fitzgerald M."/>
            <person name="Haas B."/>
            <person name="Abouelleil A."/>
            <person name="Allen A.W."/>
            <person name="Alvarado L."/>
            <person name="Arachchi H.M."/>
            <person name="Berlin A.M."/>
            <person name="Chapman S.B."/>
            <person name="Gainer-Dewar J."/>
            <person name="Goldberg J."/>
            <person name="Griggs A."/>
            <person name="Gujja S."/>
            <person name="Hansen M."/>
            <person name="Howarth C."/>
            <person name="Imamovic A."/>
            <person name="Ireland A."/>
            <person name="Larimer J."/>
            <person name="McCowan C."/>
            <person name="Murphy C."/>
            <person name="Pearson M."/>
            <person name="Poon T.W."/>
            <person name="Priest M."/>
            <person name="Roberts A."/>
            <person name="Saif S."/>
            <person name="Shea T."/>
            <person name="Sisk P."/>
            <person name="Sykes S."/>
            <person name="Wortman J."/>
            <person name="Nusbaum C."/>
            <person name="Birren B."/>
        </authorList>
    </citation>
    <scope>NUCLEOTIDE SEQUENCE [LARGE SCALE GENOMIC DNA]</scope>
    <source>
        <strain evidence="3 4">F0403</strain>
    </source>
</reference>
<evidence type="ECO:0000256" key="1">
    <source>
        <dbReference type="SAM" id="Phobius"/>
    </source>
</evidence>
<dbReference type="PROSITE" id="PS51192">
    <property type="entry name" value="HELICASE_ATP_BIND_1"/>
    <property type="match status" value="1"/>
</dbReference>
<keyword evidence="1" id="KW-0812">Transmembrane</keyword>
<dbReference type="GO" id="GO:0016787">
    <property type="term" value="F:hydrolase activity"/>
    <property type="evidence" value="ECO:0007669"/>
    <property type="project" value="InterPro"/>
</dbReference>